<dbReference type="GO" id="GO:0000287">
    <property type="term" value="F:magnesium ion binding"/>
    <property type="evidence" value="ECO:0007669"/>
    <property type="project" value="TreeGrafter"/>
</dbReference>
<gene>
    <name evidence="8" type="ORF">OG699_37190</name>
</gene>
<proteinExistence type="predicted"/>
<comment type="catalytic activity">
    <reaction evidence="1">
        <text>L-fuconate = 2-dehydro-3-deoxy-L-fuconate + H2O</text>
        <dbReference type="Rhea" id="RHEA:22772"/>
        <dbReference type="ChEBI" id="CHEBI:15377"/>
        <dbReference type="ChEBI" id="CHEBI:21291"/>
        <dbReference type="ChEBI" id="CHEBI:37448"/>
        <dbReference type="EC" id="4.2.1.68"/>
    </reaction>
</comment>
<dbReference type="InterPro" id="IPR036849">
    <property type="entry name" value="Enolase-like_C_sf"/>
</dbReference>
<evidence type="ECO:0000256" key="3">
    <source>
        <dbReference type="ARBA" id="ARBA00013142"/>
    </source>
</evidence>
<dbReference type="SMART" id="SM00922">
    <property type="entry name" value="MR_MLE"/>
    <property type="match status" value="1"/>
</dbReference>
<dbReference type="AlphaFoldDB" id="A0AAU3I6N1"/>
<evidence type="ECO:0000256" key="6">
    <source>
        <dbReference type="ARBA" id="ARBA00023239"/>
    </source>
</evidence>
<accession>A0AAU3I6N1</accession>
<evidence type="ECO:0000313" key="8">
    <source>
        <dbReference type="EMBL" id="WTZ13102.1"/>
    </source>
</evidence>
<dbReference type="Pfam" id="PF02746">
    <property type="entry name" value="MR_MLE_N"/>
    <property type="match status" value="1"/>
</dbReference>
<dbReference type="PROSITE" id="PS00909">
    <property type="entry name" value="MR_MLE_2"/>
    <property type="match status" value="1"/>
</dbReference>
<dbReference type="GO" id="GO:0009063">
    <property type="term" value="P:amino acid catabolic process"/>
    <property type="evidence" value="ECO:0007669"/>
    <property type="project" value="InterPro"/>
</dbReference>
<evidence type="ECO:0000256" key="2">
    <source>
        <dbReference type="ARBA" id="ARBA00001946"/>
    </source>
</evidence>
<evidence type="ECO:0000259" key="7">
    <source>
        <dbReference type="SMART" id="SM00922"/>
    </source>
</evidence>
<keyword evidence="4" id="KW-0479">Metal-binding</keyword>
<name>A0AAU3I6N1_9ACTN</name>
<dbReference type="GO" id="GO:0016052">
    <property type="term" value="P:carbohydrate catabolic process"/>
    <property type="evidence" value="ECO:0007669"/>
    <property type="project" value="InterPro"/>
</dbReference>
<dbReference type="PANTHER" id="PTHR13794:SF58">
    <property type="entry name" value="MITOCHONDRIAL ENOLASE SUPERFAMILY MEMBER 1"/>
    <property type="match status" value="1"/>
</dbReference>
<dbReference type="SFLD" id="SFLDS00001">
    <property type="entry name" value="Enolase"/>
    <property type="match status" value="1"/>
</dbReference>
<dbReference type="SUPFAM" id="SSF51604">
    <property type="entry name" value="Enolase C-terminal domain-like"/>
    <property type="match status" value="1"/>
</dbReference>
<evidence type="ECO:0000256" key="1">
    <source>
        <dbReference type="ARBA" id="ARBA00001737"/>
    </source>
</evidence>
<keyword evidence="6" id="KW-0456">Lyase</keyword>
<dbReference type="InterPro" id="IPR029065">
    <property type="entry name" value="Enolase_C-like"/>
</dbReference>
<feature type="domain" description="Mandelate racemase/muconate lactonizing enzyme C-terminal" evidence="7">
    <location>
        <begin position="203"/>
        <end position="299"/>
    </location>
</feature>
<dbReference type="FunFam" id="3.20.20.120:FF:000007">
    <property type="entry name" value="Mitochondrial enolase superfamily member 1"/>
    <property type="match status" value="1"/>
</dbReference>
<comment type="cofactor">
    <cofactor evidence="2">
        <name>Mg(2+)</name>
        <dbReference type="ChEBI" id="CHEBI:18420"/>
    </cofactor>
</comment>
<dbReference type="InterPro" id="IPR034610">
    <property type="entry name" value="L-fuconate_dehydratase"/>
</dbReference>
<dbReference type="Pfam" id="PF13378">
    <property type="entry name" value="MR_MLE_C"/>
    <property type="match status" value="1"/>
</dbReference>
<reference evidence="8" key="1">
    <citation type="submission" date="2022-10" db="EMBL/GenBank/DDBJ databases">
        <title>The complete genomes of actinobacterial strains from the NBC collection.</title>
        <authorList>
            <person name="Joergensen T.S."/>
            <person name="Alvarez Arevalo M."/>
            <person name="Sterndorff E.B."/>
            <person name="Faurdal D."/>
            <person name="Vuksanovic O."/>
            <person name="Mourched A.-S."/>
            <person name="Charusanti P."/>
            <person name="Shaw S."/>
            <person name="Blin K."/>
            <person name="Weber T."/>
        </authorList>
    </citation>
    <scope>NUCLEOTIDE SEQUENCE</scope>
    <source>
        <strain evidence="8">NBC_01393</strain>
    </source>
</reference>
<dbReference type="SFLD" id="SFLDF00111">
    <property type="entry name" value="L-fuconate_dehydratase"/>
    <property type="match status" value="1"/>
</dbReference>
<dbReference type="SFLD" id="SFLDG00179">
    <property type="entry name" value="mandelate_racemase"/>
    <property type="match status" value="1"/>
</dbReference>
<evidence type="ECO:0000256" key="4">
    <source>
        <dbReference type="ARBA" id="ARBA00022723"/>
    </source>
</evidence>
<dbReference type="SUPFAM" id="SSF54826">
    <property type="entry name" value="Enolase N-terminal domain-like"/>
    <property type="match status" value="1"/>
</dbReference>
<organism evidence="8">
    <name type="scientific">Streptomyces sp. NBC_01393</name>
    <dbReference type="NCBI Taxonomy" id="2903851"/>
    <lineage>
        <taxon>Bacteria</taxon>
        <taxon>Bacillati</taxon>
        <taxon>Actinomycetota</taxon>
        <taxon>Actinomycetes</taxon>
        <taxon>Kitasatosporales</taxon>
        <taxon>Streptomycetaceae</taxon>
        <taxon>Streptomyces</taxon>
    </lineage>
</organism>
<dbReference type="EC" id="4.2.1.68" evidence="3"/>
<dbReference type="Gene3D" id="3.20.20.120">
    <property type="entry name" value="Enolase-like C-terminal domain"/>
    <property type="match status" value="1"/>
</dbReference>
<dbReference type="InterPro" id="IPR018110">
    <property type="entry name" value="Mandel_Rmase/mucon_lact_enz_CS"/>
</dbReference>
<dbReference type="InterPro" id="IPR046945">
    <property type="entry name" value="RHMD-like"/>
</dbReference>
<dbReference type="GO" id="GO:0050023">
    <property type="term" value="F:L-fuconate dehydratase activity"/>
    <property type="evidence" value="ECO:0007669"/>
    <property type="project" value="UniProtKB-EC"/>
</dbReference>
<dbReference type="InterPro" id="IPR013342">
    <property type="entry name" value="Mandelate_racemase_C"/>
</dbReference>
<dbReference type="EMBL" id="CP109546">
    <property type="protein sequence ID" value="WTZ13102.1"/>
    <property type="molecule type" value="Genomic_DNA"/>
</dbReference>
<protein>
    <recommendedName>
        <fullName evidence="3">L-fuconate dehydratase</fullName>
        <ecNumber evidence="3">4.2.1.68</ecNumber>
    </recommendedName>
</protein>
<dbReference type="InterPro" id="IPR029017">
    <property type="entry name" value="Enolase-like_N"/>
</dbReference>
<evidence type="ECO:0000256" key="5">
    <source>
        <dbReference type="ARBA" id="ARBA00022842"/>
    </source>
</evidence>
<sequence>MPPTSARVVAVDTHDIRFPTSRAFDGSDAMNPDPDYSAAYVVLRTDAPDGAEGHGFAFTIGRGNDVQVAAIDALRGHVIGRSLDELCADPGSLSRDLVGDSQLRWLGPEKGVMHMAIGAVVNAVWDLAARRAHRPLWQLLAEADPEWLVGQVDFRYITDALTPEEALELLRRGREGAEERAAALRAHGFPAYTTSPGWLGYSDEKLTRLAVEAVAGGFRQIKLKVGADLEDDLRRCRAARAAVGPDIRIAVDANQRWNVDEAITWTKALAECGPYWIEEPTSPDDILGHAAVRAAVAPVKVATGEHAHNRVVFKQLLQAGSLDILQIDAARVGGVNENLAILLLAAKFGVPVCPHAGGVGLCELVQHLAMFDFVALSGTTEDRVIEYVDHLHEHFTEPVVIRDGHYTAPTAPGFSAAMRPESVAEFTYPGGTFWAADLARRTADAPKGKAV</sequence>
<dbReference type="Gene3D" id="3.30.390.10">
    <property type="entry name" value="Enolase-like, N-terminal domain"/>
    <property type="match status" value="1"/>
</dbReference>
<keyword evidence="5" id="KW-0460">Magnesium</keyword>
<dbReference type="PANTHER" id="PTHR13794">
    <property type="entry name" value="ENOLASE SUPERFAMILY, MANDELATE RACEMASE"/>
    <property type="match status" value="1"/>
</dbReference>
<dbReference type="InterPro" id="IPR013341">
    <property type="entry name" value="Mandelate_racemase_N_dom"/>
</dbReference>